<dbReference type="Gene3D" id="3.40.50.1820">
    <property type="entry name" value="alpha/beta hydrolase"/>
    <property type="match status" value="1"/>
</dbReference>
<evidence type="ECO:0000256" key="1">
    <source>
        <dbReference type="ARBA" id="ARBA00010515"/>
    </source>
</evidence>
<dbReference type="EMBL" id="JAWLVV010000049">
    <property type="protein sequence ID" value="MDV7294860.1"/>
    <property type="molecule type" value="Genomic_DNA"/>
</dbReference>
<dbReference type="AlphaFoldDB" id="A0AAE4VK71"/>
<feature type="domain" description="Alpha/beta hydrolase fold-3" evidence="3">
    <location>
        <begin position="93"/>
        <end position="299"/>
    </location>
</feature>
<dbReference type="Proteomes" id="UP001186041">
    <property type="component" value="Unassembled WGS sequence"/>
</dbReference>
<dbReference type="InterPro" id="IPR029058">
    <property type="entry name" value="AB_hydrolase_fold"/>
</dbReference>
<evidence type="ECO:0000313" key="5">
    <source>
        <dbReference type="Proteomes" id="UP001186041"/>
    </source>
</evidence>
<evidence type="ECO:0000259" key="3">
    <source>
        <dbReference type="Pfam" id="PF07859"/>
    </source>
</evidence>
<name>A0AAE4VK71_MYCFO</name>
<reference evidence="4" key="1">
    <citation type="submission" date="2023-10" db="EMBL/GenBank/DDBJ databases">
        <title>Mycolicibacterium fortuitum clinical isolates causing pulmonary infections in humans.</title>
        <authorList>
            <person name="Mejia-Ponce P.M."/>
            <person name="Zenteno-Cuevas R."/>
            <person name="Licona-Cassani C."/>
        </authorList>
    </citation>
    <scope>NUCLEOTIDE SEQUENCE</scope>
    <source>
        <strain evidence="4">M8</strain>
    </source>
</reference>
<keyword evidence="2 4" id="KW-0378">Hydrolase</keyword>
<dbReference type="SUPFAM" id="SSF53474">
    <property type="entry name" value="alpha/beta-Hydrolases"/>
    <property type="match status" value="1"/>
</dbReference>
<organism evidence="4 5">
    <name type="scientific">Mycolicibacterium fortuitum</name>
    <name type="common">Mycobacterium fortuitum</name>
    <dbReference type="NCBI Taxonomy" id="1766"/>
    <lineage>
        <taxon>Bacteria</taxon>
        <taxon>Bacillati</taxon>
        <taxon>Actinomycetota</taxon>
        <taxon>Actinomycetes</taxon>
        <taxon>Mycobacteriales</taxon>
        <taxon>Mycobacteriaceae</taxon>
        <taxon>Mycolicibacterium</taxon>
    </lineage>
</organism>
<evidence type="ECO:0000313" key="4">
    <source>
        <dbReference type="EMBL" id="MDV7294860.1"/>
    </source>
</evidence>
<dbReference type="InterPro" id="IPR013094">
    <property type="entry name" value="AB_hydrolase_3"/>
</dbReference>
<protein>
    <submittedName>
        <fullName evidence="4">Alpha/beta hydrolase fold domain-containing protein</fullName>
    </submittedName>
</protein>
<sequence length="331" mass="34534">MIAMTGAYAAKRVLHRRRSLEAAALGIGCRLAVKNVIRAWALQPDLAWPLSSIDHIVGLVPRRSSSVSVQPVALPNCPAELVRAPGTSGRNAILYLHGGAFLTCGLNTHRALASRLSAAADALVLNVGYRMLPVCGLADAVEDALAGLSWLRRRGYGADRTVIAGDSAGGYLAFGTALRSLAHGVVPAAGLAAISPLIDLDPTQKLAHRNASRCSMFTGAALSAFARCVRRSQCEADRCDAEPLIDPATADLTGMPPVMIHVGADELLLADSELVAGRLAAAHAPCELHVWSGQIHDFPLAADILPEGRRAIGYVGDFVKGVTAAPARGVA</sequence>
<gene>
    <name evidence="4" type="ORF">R4485_32345</name>
</gene>
<comment type="caution">
    <text evidence="4">The sequence shown here is derived from an EMBL/GenBank/DDBJ whole genome shotgun (WGS) entry which is preliminary data.</text>
</comment>
<accession>A0AAE4VK71</accession>
<dbReference type="PANTHER" id="PTHR48081:SF30">
    <property type="entry name" value="ACETYL-HYDROLASE LIPR-RELATED"/>
    <property type="match status" value="1"/>
</dbReference>
<dbReference type="InterPro" id="IPR050300">
    <property type="entry name" value="GDXG_lipolytic_enzyme"/>
</dbReference>
<evidence type="ECO:0000256" key="2">
    <source>
        <dbReference type="ARBA" id="ARBA00022801"/>
    </source>
</evidence>
<dbReference type="RefSeq" id="WP_061262115.1">
    <property type="nucleotide sequence ID" value="NZ_CP060410.1"/>
</dbReference>
<comment type="similarity">
    <text evidence="1">Belongs to the 'GDXG' lipolytic enzyme family.</text>
</comment>
<dbReference type="GO" id="GO:0004806">
    <property type="term" value="F:triacylglycerol lipase activity"/>
    <property type="evidence" value="ECO:0007669"/>
    <property type="project" value="TreeGrafter"/>
</dbReference>
<dbReference type="Pfam" id="PF07859">
    <property type="entry name" value="Abhydrolase_3"/>
    <property type="match status" value="1"/>
</dbReference>
<dbReference type="PANTHER" id="PTHR48081">
    <property type="entry name" value="AB HYDROLASE SUPERFAMILY PROTEIN C4A8.06C"/>
    <property type="match status" value="1"/>
</dbReference>
<proteinExistence type="inferred from homology"/>